<evidence type="ECO:0000313" key="2">
    <source>
        <dbReference type="EMBL" id="KAJ3556766.1"/>
    </source>
</evidence>
<sequence length="75" mass="7916">MASHFGGMLAGALGIDLARTYMEHRAEARAKRLDMRLLSTTAEIKDRGRDAGEGAEATSVIDGNVDGLASSPAKR</sequence>
<name>A0A9W8TI96_9PEZI</name>
<dbReference type="EMBL" id="JANPWZ010002696">
    <property type="protein sequence ID" value="KAJ3556766.1"/>
    <property type="molecule type" value="Genomic_DNA"/>
</dbReference>
<proteinExistence type="predicted"/>
<reference evidence="2" key="1">
    <citation type="submission" date="2022-07" db="EMBL/GenBank/DDBJ databases">
        <title>Genome Sequence of Xylaria arbuscula.</title>
        <authorList>
            <person name="Buettner E."/>
        </authorList>
    </citation>
    <scope>NUCLEOTIDE SEQUENCE</scope>
    <source>
        <strain evidence="2">VT107</strain>
    </source>
</reference>
<protein>
    <recommendedName>
        <fullName evidence="4">Peptidase S54 rhomboid domain-containing protein</fullName>
    </recommendedName>
</protein>
<keyword evidence="3" id="KW-1185">Reference proteome</keyword>
<dbReference type="Proteomes" id="UP001148614">
    <property type="component" value="Unassembled WGS sequence"/>
</dbReference>
<evidence type="ECO:0000313" key="3">
    <source>
        <dbReference type="Proteomes" id="UP001148614"/>
    </source>
</evidence>
<accession>A0A9W8TI96</accession>
<evidence type="ECO:0008006" key="4">
    <source>
        <dbReference type="Google" id="ProtNLM"/>
    </source>
</evidence>
<comment type="caution">
    <text evidence="2">The sequence shown here is derived from an EMBL/GenBank/DDBJ whole genome shotgun (WGS) entry which is preliminary data.</text>
</comment>
<gene>
    <name evidence="2" type="ORF">NPX13_g10069</name>
</gene>
<evidence type="ECO:0000256" key="1">
    <source>
        <dbReference type="SAM" id="MobiDB-lite"/>
    </source>
</evidence>
<organism evidence="2 3">
    <name type="scientific">Xylaria arbuscula</name>
    <dbReference type="NCBI Taxonomy" id="114810"/>
    <lineage>
        <taxon>Eukaryota</taxon>
        <taxon>Fungi</taxon>
        <taxon>Dikarya</taxon>
        <taxon>Ascomycota</taxon>
        <taxon>Pezizomycotina</taxon>
        <taxon>Sordariomycetes</taxon>
        <taxon>Xylariomycetidae</taxon>
        <taxon>Xylariales</taxon>
        <taxon>Xylariaceae</taxon>
        <taxon>Xylaria</taxon>
    </lineage>
</organism>
<dbReference type="AlphaFoldDB" id="A0A9W8TI96"/>
<feature type="region of interest" description="Disordered" evidence="1">
    <location>
        <begin position="47"/>
        <end position="75"/>
    </location>
</feature>